<dbReference type="GO" id="GO:0020037">
    <property type="term" value="F:heme binding"/>
    <property type="evidence" value="ECO:0007669"/>
    <property type="project" value="UniProtKB-UniRule"/>
</dbReference>
<organism evidence="4 5">
    <name type="scientific">Egicoccus halophilus</name>
    <dbReference type="NCBI Taxonomy" id="1670830"/>
    <lineage>
        <taxon>Bacteria</taxon>
        <taxon>Bacillati</taxon>
        <taxon>Actinomycetota</taxon>
        <taxon>Nitriliruptoria</taxon>
        <taxon>Egicoccales</taxon>
        <taxon>Egicoccaceae</taxon>
        <taxon>Egicoccus</taxon>
    </lineage>
</organism>
<comment type="catalytic activity">
    <reaction evidence="1">
        <text>peroxynitrite = nitrate</text>
        <dbReference type="Rhea" id="RHEA:63116"/>
        <dbReference type="ChEBI" id="CHEBI:17632"/>
        <dbReference type="ChEBI" id="CHEBI:25941"/>
    </reaction>
</comment>
<dbReference type="GO" id="GO:0062213">
    <property type="term" value="F:peroxynitrite isomerase activity"/>
    <property type="evidence" value="ECO:0007669"/>
    <property type="project" value="UniProtKB-UniRule"/>
</dbReference>
<feature type="binding site" evidence="1">
    <location>
        <position position="31"/>
    </location>
    <ligand>
        <name>heme b</name>
        <dbReference type="ChEBI" id="CHEBI:60344"/>
    </ligand>
</feature>
<dbReference type="EC" id="5.99.-.-" evidence="1"/>
<keyword evidence="1" id="KW-0413">Isomerase</keyword>
<dbReference type="InterPro" id="IPR022939">
    <property type="entry name" value="Nb(III)_bact/plant"/>
</dbReference>
<dbReference type="GO" id="GO:0046872">
    <property type="term" value="F:metal ion binding"/>
    <property type="evidence" value="ECO:0007669"/>
    <property type="project" value="UniProtKB-KW"/>
</dbReference>
<evidence type="ECO:0000256" key="1">
    <source>
        <dbReference type="HAMAP-Rule" id="MF_01297"/>
    </source>
</evidence>
<dbReference type="HAMAP" id="MF_01297">
    <property type="entry name" value="nitrobindin"/>
    <property type="match status" value="1"/>
</dbReference>
<feature type="region of interest" description="Disordered" evidence="2">
    <location>
        <begin position="159"/>
        <end position="190"/>
    </location>
</feature>
<comment type="caution">
    <text evidence="4">The sequence shown here is derived from an EMBL/GenBank/DDBJ whole genome shotgun (WGS) entry which is preliminary data.</text>
</comment>
<reference evidence="4" key="1">
    <citation type="journal article" date="2014" name="Int. J. Syst. Evol. Microbiol.">
        <title>Complete genome sequence of Corynebacterium casei LMG S-19264T (=DSM 44701T), isolated from a smear-ripened cheese.</title>
        <authorList>
            <consortium name="US DOE Joint Genome Institute (JGI-PGF)"/>
            <person name="Walter F."/>
            <person name="Albersmeier A."/>
            <person name="Kalinowski J."/>
            <person name="Ruckert C."/>
        </authorList>
    </citation>
    <scope>NUCLEOTIDE SEQUENCE</scope>
    <source>
        <strain evidence="4">CGMCC 1.14988</strain>
    </source>
</reference>
<feature type="short sequence motif" description="GXWXGXG" evidence="1">
    <location>
        <begin position="19"/>
        <end position="25"/>
    </location>
</feature>
<dbReference type="InterPro" id="IPR014878">
    <property type="entry name" value="THAP4-like_heme-bd"/>
</dbReference>
<keyword evidence="5" id="KW-1185">Reference proteome</keyword>
<sequence length="190" mass="20079">MSSATELHPSLAPLAGLVGTWAGAGEGHYPTIDRFTYTEQVTFTHVGRPFLAYAQRTTSPATGLPMHAETGFLRVVGSDDPARPAIELVLAHPTGVAEVEEGSLADGVLELATTTVGLTATAKPVRSLRRRFVLDGDVLAYDLWMAHADTPETHHLRATLHRQPRAARPGPPDPGPPNPGPPGPDPGEHG</sequence>
<comment type="pathway">
    <text evidence="1">Nitrogen metabolism.</text>
</comment>
<keyword evidence="1" id="KW-0479">Metal-binding</keyword>
<dbReference type="Proteomes" id="UP000650511">
    <property type="component" value="Unassembled WGS sequence"/>
</dbReference>
<dbReference type="AlphaFoldDB" id="A0A8J3ABV2"/>
<keyword evidence="1" id="KW-0349">Heme</keyword>
<comment type="function">
    <text evidence="1">Heme-binding protein able to scavenge peroxynitrite and to protect free L-tyrosine against peroxynitrite-mediated nitration, by acting as a peroxynitrite isomerase that converts peroxynitrite to nitrate. Therefore, this protein likely plays a role in peroxynitrite sensing and in the detoxification of reactive nitrogen and oxygen species (RNS and ROS, respectively). Is able to bind nitric oxide (NO) in vitro, but may act as a sensor of peroxynitrite levels in vivo.</text>
</comment>
<comment type="domain">
    <text evidence="1">Forms a 10-stranded antiparallel beta-barrel structure able to accommodate a hydrophobic ligand in its interior. In fact, this fold hosts the heme group, which is located in a wide surface cleft.</text>
</comment>
<feature type="domain" description="THAP4-like heme-binding" evidence="3">
    <location>
        <begin position="11"/>
        <end position="162"/>
    </location>
</feature>
<dbReference type="OrthoDB" id="4804006at2"/>
<name>A0A8J3ABV2_9ACTN</name>
<reference evidence="4" key="2">
    <citation type="submission" date="2020-09" db="EMBL/GenBank/DDBJ databases">
        <authorList>
            <person name="Sun Q."/>
            <person name="Zhou Y."/>
        </authorList>
    </citation>
    <scope>NUCLEOTIDE SEQUENCE</scope>
    <source>
        <strain evidence="4">CGMCC 1.14988</strain>
    </source>
</reference>
<feature type="binding site" evidence="1">
    <location>
        <position position="123"/>
    </location>
    <ligand>
        <name>heme b</name>
        <dbReference type="ChEBI" id="CHEBI:60344"/>
    </ligand>
</feature>
<feature type="compositionally biased region" description="Pro residues" evidence="2">
    <location>
        <begin position="169"/>
        <end position="190"/>
    </location>
</feature>
<dbReference type="PANTHER" id="PTHR15854">
    <property type="entry name" value="THAP4 PROTEIN"/>
    <property type="match status" value="1"/>
</dbReference>
<protein>
    <recommendedName>
        <fullName evidence="1">Peroxynitrite isomerase</fullName>
        <ecNumber evidence="1">5.99.-.-</ecNumber>
    </recommendedName>
    <alternativeName>
        <fullName evidence="1">Ferric nitrobindin</fullName>
        <shortName evidence="1">Nb(III)</shortName>
    </alternativeName>
</protein>
<gene>
    <name evidence="4" type="ORF">GCM10011354_26060</name>
</gene>
<dbReference type="SUPFAM" id="SSF50814">
    <property type="entry name" value="Lipocalins"/>
    <property type="match status" value="1"/>
</dbReference>
<evidence type="ECO:0000313" key="4">
    <source>
        <dbReference type="EMBL" id="GGI07832.1"/>
    </source>
</evidence>
<comment type="similarity">
    <text evidence="1">Belongs to the nitrobindin family.</text>
</comment>
<dbReference type="CDD" id="cd07828">
    <property type="entry name" value="lipocalin_heme-bd-THAP4-like"/>
    <property type="match status" value="1"/>
</dbReference>
<comment type="cofactor">
    <cofactor evidence="1">
        <name>heme b</name>
        <dbReference type="ChEBI" id="CHEBI:60344"/>
    </cofactor>
    <text evidence="1">Binds 1 heme b group per subunit, that coordinates a highly solvent-exposed Fe(III) atom.</text>
</comment>
<dbReference type="InterPro" id="IPR012674">
    <property type="entry name" value="Calycin"/>
</dbReference>
<evidence type="ECO:0000313" key="5">
    <source>
        <dbReference type="Proteomes" id="UP000650511"/>
    </source>
</evidence>
<proteinExistence type="inferred from homology"/>
<dbReference type="EMBL" id="BMHA01000009">
    <property type="protein sequence ID" value="GGI07832.1"/>
    <property type="molecule type" value="Genomic_DNA"/>
</dbReference>
<dbReference type="Pfam" id="PF08768">
    <property type="entry name" value="THAP4_heme-bd"/>
    <property type="match status" value="1"/>
</dbReference>
<keyword evidence="1" id="KW-0408">Iron</keyword>
<feature type="binding site" description="axial binding residue" evidence="1">
    <location>
        <position position="155"/>
    </location>
    <ligand>
        <name>heme b</name>
        <dbReference type="ChEBI" id="CHEBI:60344"/>
    </ligand>
    <ligandPart>
        <name>Fe</name>
        <dbReference type="ChEBI" id="CHEBI:18248"/>
    </ligandPart>
</feature>
<dbReference type="Gene3D" id="2.40.128.20">
    <property type="match status" value="1"/>
</dbReference>
<dbReference type="PANTHER" id="PTHR15854:SF4">
    <property type="entry name" value="PEROXYNITRITE ISOMERASE THAP4"/>
    <property type="match status" value="1"/>
</dbReference>
<dbReference type="InterPro" id="IPR045165">
    <property type="entry name" value="Nitrobindin"/>
</dbReference>
<evidence type="ECO:0000256" key="2">
    <source>
        <dbReference type="SAM" id="MobiDB-lite"/>
    </source>
</evidence>
<accession>A0A8J3ABV2</accession>
<evidence type="ECO:0000259" key="3">
    <source>
        <dbReference type="Pfam" id="PF08768"/>
    </source>
</evidence>